<dbReference type="GO" id="GO:0005737">
    <property type="term" value="C:cytoplasm"/>
    <property type="evidence" value="ECO:0007669"/>
    <property type="project" value="UniProtKB-SubCell"/>
</dbReference>
<evidence type="ECO:0000256" key="4">
    <source>
        <dbReference type="ARBA" id="ARBA00022519"/>
    </source>
</evidence>
<evidence type="ECO:0000313" key="19">
    <source>
        <dbReference type="EMBL" id="EGV17825.1"/>
    </source>
</evidence>
<feature type="compositionally biased region" description="Basic and acidic residues" evidence="17">
    <location>
        <begin position="652"/>
        <end position="681"/>
    </location>
</feature>
<dbReference type="Pfam" id="PF10150">
    <property type="entry name" value="RNase_E_G"/>
    <property type="match status" value="1"/>
</dbReference>
<feature type="compositionally biased region" description="Basic and acidic residues" evidence="17">
    <location>
        <begin position="715"/>
        <end position="733"/>
    </location>
</feature>
<feature type="region of interest" description="Disordered" evidence="17">
    <location>
        <begin position="567"/>
        <end position="602"/>
    </location>
</feature>
<feature type="region of interest" description="Disordered" evidence="17">
    <location>
        <begin position="616"/>
        <end position="1152"/>
    </location>
</feature>
<dbReference type="GO" id="GO:0019843">
    <property type="term" value="F:rRNA binding"/>
    <property type="evidence" value="ECO:0007669"/>
    <property type="project" value="UniProtKB-KW"/>
</dbReference>
<evidence type="ECO:0000256" key="14">
    <source>
        <dbReference type="ARBA" id="ARBA00022884"/>
    </source>
</evidence>
<evidence type="ECO:0000256" key="5">
    <source>
        <dbReference type="ARBA" id="ARBA00022552"/>
    </source>
</evidence>
<feature type="region of interest" description="Required for zinc-mediated homotetramerization and catalytic activity" evidence="16">
    <location>
        <begin position="444"/>
        <end position="447"/>
    </location>
</feature>
<keyword evidence="3 16" id="KW-0963">Cytoplasm</keyword>
<feature type="compositionally biased region" description="Pro residues" evidence="17">
    <location>
        <begin position="1119"/>
        <end position="1142"/>
    </location>
</feature>
<protein>
    <recommendedName>
        <fullName evidence="16">Ribonuclease E</fullName>
        <shortName evidence="16">RNase E</shortName>
        <ecNumber evidence="16">3.1.26.12</ecNumber>
    </recommendedName>
</protein>
<dbReference type="AlphaFoldDB" id="F9UD81"/>
<feature type="binding site" evidence="16">
    <location>
        <position position="386"/>
    </location>
    <ligand>
        <name>Mg(2+)</name>
        <dbReference type="ChEBI" id="CHEBI:18420"/>
        <note>catalytic</note>
    </ligand>
</feature>
<comment type="cofactor">
    <cofactor evidence="16">
        <name>Zn(2+)</name>
        <dbReference type="ChEBI" id="CHEBI:29105"/>
    </cofactor>
    <text evidence="16">Binds 2 Zn(2+) ions per homotetramer.</text>
</comment>
<keyword evidence="15 16" id="KW-0472">Membrane</keyword>
<proteinExistence type="inferred from homology"/>
<dbReference type="GO" id="GO:0000287">
    <property type="term" value="F:magnesium ion binding"/>
    <property type="evidence" value="ECO:0007669"/>
    <property type="project" value="UniProtKB-UniRule"/>
</dbReference>
<feature type="domain" description="S1 motif" evidence="18">
    <location>
        <begin position="79"/>
        <end position="160"/>
    </location>
</feature>
<feature type="compositionally biased region" description="Polar residues" evidence="17">
    <location>
        <begin position="1014"/>
        <end position="1040"/>
    </location>
</feature>
<feature type="compositionally biased region" description="Basic and acidic residues" evidence="17">
    <location>
        <begin position="26"/>
        <end position="36"/>
    </location>
</feature>
<evidence type="ECO:0000256" key="2">
    <source>
        <dbReference type="ARBA" id="ARBA00022475"/>
    </source>
</evidence>
<evidence type="ECO:0000256" key="13">
    <source>
        <dbReference type="ARBA" id="ARBA00022842"/>
    </source>
</evidence>
<evidence type="ECO:0000256" key="11">
    <source>
        <dbReference type="ARBA" id="ARBA00022801"/>
    </source>
</evidence>
<feature type="binding site" evidence="16">
    <location>
        <position position="447"/>
    </location>
    <ligand>
        <name>Zn(2+)</name>
        <dbReference type="ChEBI" id="CHEBI:29105"/>
        <note>ligand shared between dimeric partners</note>
    </ligand>
</feature>
<dbReference type="Gene3D" id="3.40.1260.20">
    <property type="entry name" value="Ribonuclease E, catalytic domain"/>
    <property type="match status" value="1"/>
</dbReference>
<dbReference type="Pfam" id="PF00575">
    <property type="entry name" value="S1"/>
    <property type="match status" value="1"/>
</dbReference>
<sequence>MPSGRFVGTAATRRAVRGFAGAHGEQSPKRETRRGAENNPMKRMLINATQPEELRVATVDGQQLYNLDIESPGREQKKANIYKGIITRVEPSLEAAFVDYGADRHGFLPLKEIARAYFEPDSVKPGSRVSIKESVREGREVVVQIDKEERGNKGAALTTFISLAGRYLVLMPNNPRAGGVSRRIEGQDRSELRDAMSQLEIPEDMGLIVRTAGVGKNVEELQWDLDYLLQLWKAIETSAQDRKAPFLIYQESDVIIRSIRDYLRVDIGEILIDNKAVFERAESFIRQVMPSNLKKLKLYQDEVPLFTRYQIESQIESAFQREVRLPSGGSIVIDHTEALTSVDINSARATKGADIEETALNTNLEAADEIARQLRLRDLGGLFVIDFIDMTPPKNQREVENRLRDALKHDRARVQVARISRFGLLEMSRQRLRPSLGESSQQVCPRCKGQGTIRGVESLALSILRIVEEEAMKENTHRIVAQLPVSVATFLLNEKRRGILEIEQRQGVEVLLLPNEALETPEYQIERVRAQDAGKLVPDQSSYELTALPETKAAPFYAKLGQPVQAEEPAVKQVSPATPAPQRWTPTPQPEAPVQHEPERGEPESLLKRIWTGLFAPRQPEATPPVSRSPATAESTPHEAAPRTQQSRHTARSGERRGQDRPSQGRRDESSGERNRQDQGRPARAAQDQQTRSEPSRGRTEAAQGSEDASTAGESRSETDEQAQSRRSGETRSRRSGSRGRGRRGSGSSDDARMSGDASREQDSRSDEGAGERGEGREQTKRRGEEAAPRADDRASTPKRGTRPEDHPLMVAPGGDNSGPGTAARPATEEPAAETRAAEATPTESTERRRPAERAEETRTPERAEGVETTSNETPDAGADQGHEGNAPPAGERPRSSRRRRGGRNRRRASAGAEAKDATAGESGSTDAVSDPHSAQPDSASPADRSAHEVSSETLSQAREHRSERAARGRAVDSQGDAPSAEPQSAGSGADEPTRSEQSAPVRQEKENPAAEPTASSKQDAAGSQPTVSSSPDTPASEPTTADPHRAPAREPIAPIEEAPRRTLPPAMMPRPEPVAEPPLSSVPSDRTSDADARHHALDRPRPEGNGSRADTDDRATPRPEPLAPGPVAAPPTPPVPAPSPTADPSEPKGGA</sequence>
<feature type="region of interest" description="Disordered" evidence="17">
    <location>
        <begin position="18"/>
        <end position="40"/>
    </location>
</feature>
<dbReference type="PANTHER" id="PTHR30001">
    <property type="entry name" value="RIBONUCLEASE"/>
    <property type="match status" value="1"/>
</dbReference>
<dbReference type="SUPFAM" id="SSF50249">
    <property type="entry name" value="Nucleic acid-binding proteins"/>
    <property type="match status" value="1"/>
</dbReference>
<dbReference type="Gene3D" id="2.40.50.140">
    <property type="entry name" value="Nucleic acid-binding proteins"/>
    <property type="match status" value="1"/>
</dbReference>
<feature type="compositionally biased region" description="Low complexity" evidence="17">
    <location>
        <begin position="822"/>
        <end position="844"/>
    </location>
</feature>
<dbReference type="GO" id="GO:0006364">
    <property type="term" value="P:rRNA processing"/>
    <property type="evidence" value="ECO:0007669"/>
    <property type="project" value="UniProtKB-UniRule"/>
</dbReference>
<evidence type="ECO:0000256" key="12">
    <source>
        <dbReference type="ARBA" id="ARBA00022833"/>
    </source>
</evidence>
<dbReference type="NCBIfam" id="NF008074">
    <property type="entry name" value="PRK10811.1"/>
    <property type="match status" value="1"/>
</dbReference>
<evidence type="ECO:0000256" key="3">
    <source>
        <dbReference type="ARBA" id="ARBA00022490"/>
    </source>
</evidence>
<evidence type="ECO:0000256" key="7">
    <source>
        <dbReference type="ARBA" id="ARBA00022722"/>
    </source>
</evidence>
<evidence type="ECO:0000256" key="17">
    <source>
        <dbReference type="SAM" id="MobiDB-lite"/>
    </source>
</evidence>
<dbReference type="InterPro" id="IPR003029">
    <property type="entry name" value="S1_domain"/>
</dbReference>
<keyword evidence="12 16" id="KW-0862">Zinc</keyword>
<keyword evidence="14 16" id="KW-0694">RNA-binding</keyword>
<keyword evidence="16" id="KW-0820">tRNA-binding</keyword>
<reference evidence="19 20" key="1">
    <citation type="submission" date="2011-06" db="EMBL/GenBank/DDBJ databases">
        <title>The draft genome of Thiocapsa marina 5811.</title>
        <authorList>
            <consortium name="US DOE Joint Genome Institute (JGI-PGF)"/>
            <person name="Lucas S."/>
            <person name="Han J."/>
            <person name="Cheng J.-F."/>
            <person name="Goodwin L."/>
            <person name="Pitluck S."/>
            <person name="Peters L."/>
            <person name="Land M.L."/>
            <person name="Hauser L."/>
            <person name="Vogl K."/>
            <person name="Liu Z."/>
            <person name="Imhoff J."/>
            <person name="Thiel V."/>
            <person name="Frigaard N.-U."/>
            <person name="Bryant D."/>
            <person name="Woyke T.J."/>
        </authorList>
    </citation>
    <scope>NUCLEOTIDE SEQUENCE [LARGE SCALE GENOMIC DNA]</scope>
    <source>
        <strain evidence="19 20">5811</strain>
    </source>
</reference>
<dbReference type="EC" id="3.1.26.12" evidence="16"/>
<dbReference type="InterPro" id="IPR012340">
    <property type="entry name" value="NA-bd_OB-fold"/>
</dbReference>
<dbReference type="GO" id="GO:0006402">
    <property type="term" value="P:mRNA catabolic process"/>
    <property type="evidence" value="ECO:0007669"/>
    <property type="project" value="UniProtKB-UniRule"/>
</dbReference>
<feature type="compositionally biased region" description="Basic and acidic residues" evidence="17">
    <location>
        <begin position="1087"/>
        <end position="1103"/>
    </location>
</feature>
<feature type="compositionally biased region" description="Pro residues" evidence="17">
    <location>
        <begin position="1067"/>
        <end position="1077"/>
    </location>
</feature>
<dbReference type="PANTHER" id="PTHR30001:SF1">
    <property type="entry name" value="RIBONUCLEASE E_G-LIKE PROTEIN, CHLOROPLASTIC"/>
    <property type="match status" value="1"/>
</dbReference>
<dbReference type="Pfam" id="PF20833">
    <property type="entry name" value="RNase_E_G_Thio"/>
    <property type="match status" value="1"/>
</dbReference>
<feature type="compositionally biased region" description="Basic and acidic residues" evidence="17">
    <location>
        <begin position="845"/>
        <end position="866"/>
    </location>
</feature>
<keyword evidence="7 16" id="KW-0540">Nuclease</keyword>
<keyword evidence="5 16" id="KW-0698">rRNA processing</keyword>
<dbReference type="InterPro" id="IPR028878">
    <property type="entry name" value="RNase_E"/>
</dbReference>
<dbReference type="EMBL" id="AFWV01000009">
    <property type="protein sequence ID" value="EGV17825.1"/>
    <property type="molecule type" value="Genomic_DNA"/>
</dbReference>
<dbReference type="STRING" id="768671.ThimaDRAFT_2884"/>
<comment type="catalytic activity">
    <reaction evidence="16">
        <text>Endonucleolytic cleavage of single-stranded RNA in A- and U-rich regions.</text>
        <dbReference type="EC" id="3.1.26.12"/>
    </reaction>
</comment>
<evidence type="ECO:0000256" key="16">
    <source>
        <dbReference type="HAMAP-Rule" id="MF_00970"/>
    </source>
</evidence>
<dbReference type="SMART" id="SM00316">
    <property type="entry name" value="S1"/>
    <property type="match status" value="1"/>
</dbReference>
<evidence type="ECO:0000256" key="8">
    <source>
        <dbReference type="ARBA" id="ARBA00022723"/>
    </source>
</evidence>
<comment type="subunit">
    <text evidence="16">Component of the RNA degradosome, which is a multiprotein complex involved in RNA processing and mRNA degradation. Within the RNA degradosome, RNase E assembles into a homotetramer formed by a dimer of dimers.</text>
</comment>
<evidence type="ECO:0000256" key="10">
    <source>
        <dbReference type="ARBA" id="ARBA00022759"/>
    </source>
</evidence>
<dbReference type="Proteomes" id="UP000005459">
    <property type="component" value="Unassembled WGS sequence"/>
</dbReference>
<dbReference type="HAMAP" id="MF_00970">
    <property type="entry name" value="RNase_E"/>
    <property type="match status" value="1"/>
</dbReference>
<dbReference type="PATRIC" id="fig|768671.3.peg.3053"/>
<keyword evidence="2 16" id="KW-1003">Cell membrane</keyword>
<keyword evidence="20" id="KW-1185">Reference proteome</keyword>
<dbReference type="CDD" id="cd04453">
    <property type="entry name" value="S1_RNase_E"/>
    <property type="match status" value="1"/>
</dbReference>
<feature type="binding site" evidence="16">
    <location>
        <position position="343"/>
    </location>
    <ligand>
        <name>Mg(2+)</name>
        <dbReference type="ChEBI" id="CHEBI:18420"/>
        <note>catalytic</note>
    </ligand>
</feature>
<feature type="binding site" evidence="16">
    <location>
        <position position="444"/>
    </location>
    <ligand>
        <name>Zn(2+)</name>
        <dbReference type="ChEBI" id="CHEBI:29105"/>
        <note>ligand shared between dimeric partners</note>
    </ligand>
</feature>
<dbReference type="GO" id="GO:0008270">
    <property type="term" value="F:zinc ion binding"/>
    <property type="evidence" value="ECO:0007669"/>
    <property type="project" value="UniProtKB-UniRule"/>
</dbReference>
<evidence type="ECO:0000256" key="1">
    <source>
        <dbReference type="ARBA" id="ARBA00005663"/>
    </source>
</evidence>
<dbReference type="GO" id="GO:0000049">
    <property type="term" value="F:tRNA binding"/>
    <property type="evidence" value="ECO:0007669"/>
    <property type="project" value="UniProtKB-KW"/>
</dbReference>
<comment type="similarity">
    <text evidence="16">Belongs to the RNase E/G family. RNase E subfamily.</text>
</comment>
<dbReference type="InterPro" id="IPR004659">
    <property type="entry name" value="RNase_E/G"/>
</dbReference>
<dbReference type="GO" id="GO:0008995">
    <property type="term" value="F:ribonuclease E activity"/>
    <property type="evidence" value="ECO:0007669"/>
    <property type="project" value="UniProtKB-EC"/>
</dbReference>
<name>F9UD81_9GAMM</name>
<keyword evidence="8 16" id="KW-0479">Metal-binding</keyword>
<evidence type="ECO:0000256" key="6">
    <source>
        <dbReference type="ARBA" id="ARBA00022694"/>
    </source>
</evidence>
<feature type="compositionally biased region" description="Basic and acidic residues" evidence="17">
    <location>
        <begin position="958"/>
        <end position="971"/>
    </location>
</feature>
<keyword evidence="11 16" id="KW-0378">Hydrolase</keyword>
<evidence type="ECO:0000259" key="18">
    <source>
        <dbReference type="PROSITE" id="PS50126"/>
    </source>
</evidence>
<dbReference type="GO" id="GO:0009898">
    <property type="term" value="C:cytoplasmic side of plasma membrane"/>
    <property type="evidence" value="ECO:0007669"/>
    <property type="project" value="UniProtKB-UniRule"/>
</dbReference>
<comment type="cofactor">
    <cofactor evidence="16">
        <name>Mg(2+)</name>
        <dbReference type="ChEBI" id="CHEBI:18420"/>
    </cofactor>
    <text evidence="16">Binds 1 Mg(2+) ion per subunit.</text>
</comment>
<dbReference type="NCBIfam" id="TIGR00757">
    <property type="entry name" value="RNaseEG"/>
    <property type="match status" value="1"/>
</dbReference>
<feature type="compositionally biased region" description="Basic residues" evidence="17">
    <location>
        <begin position="734"/>
        <end position="744"/>
    </location>
</feature>
<dbReference type="InterPro" id="IPR048583">
    <property type="entry name" value="RNase_E_G_thioredoxin-like"/>
</dbReference>
<feature type="compositionally biased region" description="Basic and acidic residues" evidence="17">
    <location>
        <begin position="750"/>
        <end position="808"/>
    </location>
</feature>
<comment type="subcellular location">
    <subcellularLocation>
        <location evidence="16">Cytoplasm</location>
    </subcellularLocation>
    <subcellularLocation>
        <location evidence="16">Cell inner membrane</location>
        <topology evidence="16">Peripheral membrane protein</topology>
        <orientation evidence="16">Cytoplasmic side</orientation>
    </subcellularLocation>
</comment>
<keyword evidence="9 16" id="KW-0699">rRNA-binding</keyword>
<evidence type="ECO:0000256" key="9">
    <source>
        <dbReference type="ARBA" id="ARBA00022730"/>
    </source>
</evidence>
<dbReference type="FunFam" id="2.40.50.140:FF:000040">
    <property type="entry name" value="Ribonuclease E"/>
    <property type="match status" value="1"/>
</dbReference>
<feature type="compositionally biased region" description="Basic residues" evidence="17">
    <location>
        <begin position="896"/>
        <end position="909"/>
    </location>
</feature>
<dbReference type="PROSITE" id="PS50126">
    <property type="entry name" value="S1"/>
    <property type="match status" value="1"/>
</dbReference>
<comment type="function">
    <text evidence="16">Endoribonuclease that plays a central role in RNA processing and decay. Required for the maturation of 5S and 16S rRNAs and the majority of tRNAs. Also involved in the degradation of most mRNAs.</text>
</comment>
<dbReference type="InterPro" id="IPR019307">
    <property type="entry name" value="RNA-bd_AU-1/RNase_E/G"/>
</dbReference>
<gene>
    <name evidence="16" type="primary">rne</name>
    <name evidence="19" type="ORF">ThimaDRAFT_2884</name>
</gene>
<comment type="similarity">
    <text evidence="1">Belongs to the RNase E/G family. RNase G subfamily.</text>
</comment>
<evidence type="ECO:0000313" key="20">
    <source>
        <dbReference type="Proteomes" id="UP000005459"/>
    </source>
</evidence>
<dbReference type="GO" id="GO:0008033">
    <property type="term" value="P:tRNA processing"/>
    <property type="evidence" value="ECO:0007669"/>
    <property type="project" value="UniProtKB-UniRule"/>
</dbReference>
<organism evidence="19 20">
    <name type="scientific">Thiocapsa marina 5811</name>
    <dbReference type="NCBI Taxonomy" id="768671"/>
    <lineage>
        <taxon>Bacteria</taxon>
        <taxon>Pseudomonadati</taxon>
        <taxon>Pseudomonadota</taxon>
        <taxon>Gammaproteobacteria</taxon>
        <taxon>Chromatiales</taxon>
        <taxon>Chromatiaceae</taxon>
        <taxon>Thiocapsa</taxon>
    </lineage>
</organism>
<keyword evidence="4 16" id="KW-0997">Cell inner membrane</keyword>
<keyword evidence="6 16" id="KW-0819">tRNA processing</keyword>
<evidence type="ECO:0000256" key="15">
    <source>
        <dbReference type="ARBA" id="ARBA00023136"/>
    </source>
</evidence>
<dbReference type="eggNOG" id="COG1530">
    <property type="taxonomic scope" value="Bacteria"/>
</dbReference>
<keyword evidence="10 16" id="KW-0255">Endonuclease</keyword>
<keyword evidence="13 16" id="KW-0460">Magnesium</keyword>
<accession>F9UD81</accession>